<dbReference type="RefSeq" id="WP_116774119.1">
    <property type="nucleotide sequence ID" value="NZ_QDKG01000001.1"/>
</dbReference>
<name>A0A2T8HLD2_9SPHI</name>
<keyword evidence="2" id="KW-1185">Reference proteome</keyword>
<gene>
    <name evidence="1" type="ORF">DC487_01115</name>
</gene>
<dbReference type="AlphaFoldDB" id="A0A2T8HLD2"/>
<dbReference type="Proteomes" id="UP000245627">
    <property type="component" value="Unassembled WGS sequence"/>
</dbReference>
<accession>A0A2T8HLD2</accession>
<dbReference type="OrthoDB" id="1976435at2"/>
<comment type="caution">
    <text evidence="1">The sequence shown here is derived from an EMBL/GenBank/DDBJ whole genome shotgun (WGS) entry which is preliminary data.</text>
</comment>
<dbReference type="Pfam" id="PF04404">
    <property type="entry name" value="ERF"/>
    <property type="match status" value="1"/>
</dbReference>
<evidence type="ECO:0008006" key="3">
    <source>
        <dbReference type="Google" id="ProtNLM"/>
    </source>
</evidence>
<evidence type="ECO:0000313" key="1">
    <source>
        <dbReference type="EMBL" id="PVH26254.1"/>
    </source>
</evidence>
<sequence>MKNLVKAIIAVMGEVENIDKKMVVGSGQNSYNGVSDKDVKLVIGKAMQKHGLVMLPIEVNADAKVERWQEDTYYNGQKSGVKARQSVFTQVNTRYLLIHETGESMEIVGYGHGVDSQDKSAGKATTYALKNALLYTFLVPTGGIDDTDKTHSDDIKQDINIESKKEQAPKSIVATGLKKVVEGAESLAALNTIWRNNKALHEDVDFLKAVAVKRLEFVTTTEEVTKVFDNNQSLHADAEFVKAITSKKKDLQTTDSKKATA</sequence>
<proteinExistence type="predicted"/>
<organism evidence="1 2">
    <name type="scientific">Sphingobacterium corticibacter</name>
    <dbReference type="NCBI Taxonomy" id="2171749"/>
    <lineage>
        <taxon>Bacteria</taxon>
        <taxon>Pseudomonadati</taxon>
        <taxon>Bacteroidota</taxon>
        <taxon>Sphingobacteriia</taxon>
        <taxon>Sphingobacteriales</taxon>
        <taxon>Sphingobacteriaceae</taxon>
        <taxon>Sphingobacterium</taxon>
    </lineage>
</organism>
<protein>
    <recommendedName>
        <fullName evidence="3">Single-stranded DNA-binding protein</fullName>
    </recommendedName>
</protein>
<dbReference type="EMBL" id="QDKG01000001">
    <property type="protein sequence ID" value="PVH26254.1"/>
    <property type="molecule type" value="Genomic_DNA"/>
</dbReference>
<reference evidence="1 2" key="1">
    <citation type="submission" date="2018-04" db="EMBL/GenBank/DDBJ databases">
        <title>Sphingobacterium cortibacter sp. nov.</title>
        <authorList>
            <person name="Li Y."/>
        </authorList>
    </citation>
    <scope>NUCLEOTIDE SEQUENCE [LARGE SCALE GENOMIC DNA]</scope>
    <source>
        <strain evidence="1 2">2c-3</strain>
    </source>
</reference>
<evidence type="ECO:0000313" key="2">
    <source>
        <dbReference type="Proteomes" id="UP000245627"/>
    </source>
</evidence>
<dbReference type="InterPro" id="IPR007499">
    <property type="entry name" value="ERF_bacteria_virus"/>
</dbReference>